<dbReference type="AlphaFoldDB" id="A0A5D4FTH6"/>
<feature type="domain" description="Glycoside hydrolase family 3 N-terminal" evidence="8">
    <location>
        <begin position="124"/>
        <end position="393"/>
    </location>
</feature>
<keyword evidence="7" id="KW-0732">Signal</keyword>
<dbReference type="SUPFAM" id="SSF51445">
    <property type="entry name" value="(Trans)glycosidases"/>
    <property type="match status" value="1"/>
</dbReference>
<dbReference type="InterPro" id="IPR001764">
    <property type="entry name" value="Glyco_hydro_3_N"/>
</dbReference>
<evidence type="ECO:0000256" key="2">
    <source>
        <dbReference type="ARBA" id="ARBA00005336"/>
    </source>
</evidence>
<reference evidence="9 10" key="1">
    <citation type="submission" date="2019-08" db="EMBL/GenBank/DDBJ databases">
        <title>Draft genome of C. urealyticum strain VH4248.</title>
        <authorList>
            <person name="Navas J."/>
        </authorList>
    </citation>
    <scope>NUCLEOTIDE SEQUENCE [LARGE SCALE GENOMIC DNA]</scope>
    <source>
        <strain evidence="9 10">VH4248</strain>
    </source>
</reference>
<evidence type="ECO:0000313" key="9">
    <source>
        <dbReference type="EMBL" id="TYR19846.1"/>
    </source>
</evidence>
<dbReference type="PANTHER" id="PTHR30480">
    <property type="entry name" value="BETA-HEXOSAMINIDASE-RELATED"/>
    <property type="match status" value="1"/>
</dbReference>
<sequence>MMTSRLSLLPRFRSGTARPAAAAALVTGLSLAAGCSAGDEDPAPSSAPSSSMTTTSPASASETTPPTPQVPAEELAPKLLAVGVTDFESARAAVDAGVRHLFFGTGSDFSMLNGQGDPERSIAALQRRAGEPLRVSVDEEGGMVQRLAELIGTLPAPRDMARTMTPEQVRDMMAEHGRKMAELGFTVDFAPSIDLAGGENIEDNAIGSRSFGSDPQVVARYARAYVEGLLDAGITPVLKHFPGHGHASGDSHTGEVFVPPVEQLKQADLKPFAELLEIPGVEVMMGHVQAPGLNPDEPASVSPATYGLLRKGWEGFGGYQGVVYTDDLTGMRAVTDHYPGAEAVVAALSAGADQGLTAAGEFDLTELINAVTEAIRRGEIAPEQAQRSAERLTPPAQETENPGRG</sequence>
<evidence type="ECO:0000256" key="6">
    <source>
        <dbReference type="SAM" id="MobiDB-lite"/>
    </source>
</evidence>
<protein>
    <recommendedName>
        <fullName evidence="3">beta-N-acetylhexosaminidase</fullName>
        <ecNumber evidence="3">3.2.1.52</ecNumber>
    </recommendedName>
</protein>
<evidence type="ECO:0000259" key="8">
    <source>
        <dbReference type="Pfam" id="PF00933"/>
    </source>
</evidence>
<feature type="region of interest" description="Disordered" evidence="6">
    <location>
        <begin position="34"/>
        <end position="71"/>
    </location>
</feature>
<dbReference type="GO" id="GO:0009254">
    <property type="term" value="P:peptidoglycan turnover"/>
    <property type="evidence" value="ECO:0007669"/>
    <property type="project" value="TreeGrafter"/>
</dbReference>
<evidence type="ECO:0000256" key="7">
    <source>
        <dbReference type="SAM" id="SignalP"/>
    </source>
</evidence>
<feature type="compositionally biased region" description="Low complexity" evidence="6">
    <location>
        <begin position="43"/>
        <end position="64"/>
    </location>
</feature>
<feature type="region of interest" description="Disordered" evidence="6">
    <location>
        <begin position="379"/>
        <end position="405"/>
    </location>
</feature>
<keyword evidence="5" id="KW-0326">Glycosidase</keyword>
<evidence type="ECO:0000256" key="3">
    <source>
        <dbReference type="ARBA" id="ARBA00012663"/>
    </source>
</evidence>
<evidence type="ECO:0000256" key="1">
    <source>
        <dbReference type="ARBA" id="ARBA00001231"/>
    </source>
</evidence>
<dbReference type="EC" id="3.2.1.52" evidence="3"/>
<dbReference type="EMBL" id="VSZI01000001">
    <property type="protein sequence ID" value="TYR19846.1"/>
    <property type="molecule type" value="Genomic_DNA"/>
</dbReference>
<dbReference type="Gene3D" id="3.20.20.300">
    <property type="entry name" value="Glycoside hydrolase, family 3, N-terminal domain"/>
    <property type="match status" value="1"/>
</dbReference>
<dbReference type="InterPro" id="IPR036962">
    <property type="entry name" value="Glyco_hydro_3_N_sf"/>
</dbReference>
<dbReference type="InterPro" id="IPR050226">
    <property type="entry name" value="NagZ_Beta-hexosaminidase"/>
</dbReference>
<feature type="signal peptide" evidence="7">
    <location>
        <begin position="1"/>
        <end position="32"/>
    </location>
</feature>
<evidence type="ECO:0000256" key="5">
    <source>
        <dbReference type="ARBA" id="ARBA00023295"/>
    </source>
</evidence>
<name>A0A5D4FTH6_9CORY</name>
<evidence type="ECO:0000256" key="4">
    <source>
        <dbReference type="ARBA" id="ARBA00022801"/>
    </source>
</evidence>
<dbReference type="PANTHER" id="PTHR30480:SF13">
    <property type="entry name" value="BETA-HEXOSAMINIDASE"/>
    <property type="match status" value="1"/>
</dbReference>
<accession>A0A5D4FTH6</accession>
<keyword evidence="4 9" id="KW-0378">Hydrolase</keyword>
<dbReference type="GO" id="GO:0004563">
    <property type="term" value="F:beta-N-acetylhexosaminidase activity"/>
    <property type="evidence" value="ECO:0007669"/>
    <property type="project" value="UniProtKB-EC"/>
</dbReference>
<organism evidence="9 10">
    <name type="scientific">Corynebacterium urealyticum</name>
    <dbReference type="NCBI Taxonomy" id="43771"/>
    <lineage>
        <taxon>Bacteria</taxon>
        <taxon>Bacillati</taxon>
        <taxon>Actinomycetota</taxon>
        <taxon>Actinomycetes</taxon>
        <taxon>Mycobacteriales</taxon>
        <taxon>Corynebacteriaceae</taxon>
        <taxon>Corynebacterium</taxon>
    </lineage>
</organism>
<comment type="catalytic activity">
    <reaction evidence="1">
        <text>Hydrolysis of terminal non-reducing N-acetyl-D-hexosamine residues in N-acetyl-beta-D-hexosaminides.</text>
        <dbReference type="EC" id="3.2.1.52"/>
    </reaction>
</comment>
<comment type="caution">
    <text evidence="9">The sequence shown here is derived from an EMBL/GenBank/DDBJ whole genome shotgun (WGS) entry which is preliminary data.</text>
</comment>
<dbReference type="PROSITE" id="PS51257">
    <property type="entry name" value="PROKAR_LIPOPROTEIN"/>
    <property type="match status" value="1"/>
</dbReference>
<dbReference type="Pfam" id="PF00933">
    <property type="entry name" value="Glyco_hydro_3"/>
    <property type="match status" value="1"/>
</dbReference>
<proteinExistence type="inferred from homology"/>
<feature type="compositionally biased region" description="Polar residues" evidence="6">
    <location>
        <begin position="396"/>
        <end position="405"/>
    </location>
</feature>
<dbReference type="Proteomes" id="UP000324726">
    <property type="component" value="Unassembled WGS sequence"/>
</dbReference>
<dbReference type="RefSeq" id="WP_148811547.1">
    <property type="nucleotide sequence ID" value="NZ_VSZI01000001.1"/>
</dbReference>
<dbReference type="InterPro" id="IPR017853">
    <property type="entry name" value="GH"/>
</dbReference>
<comment type="similarity">
    <text evidence="2">Belongs to the glycosyl hydrolase 3 family.</text>
</comment>
<dbReference type="GO" id="GO:0005975">
    <property type="term" value="P:carbohydrate metabolic process"/>
    <property type="evidence" value="ECO:0007669"/>
    <property type="project" value="InterPro"/>
</dbReference>
<gene>
    <name evidence="9" type="ORF">FYJ87_02285</name>
</gene>
<feature type="chain" id="PRO_5039451964" description="beta-N-acetylhexosaminidase" evidence="7">
    <location>
        <begin position="33"/>
        <end position="405"/>
    </location>
</feature>
<evidence type="ECO:0000313" key="10">
    <source>
        <dbReference type="Proteomes" id="UP000324726"/>
    </source>
</evidence>